<dbReference type="PANTHER" id="PTHR43792:SF1">
    <property type="entry name" value="N-ACETYLTRANSFERASE DOMAIN-CONTAINING PROTEIN"/>
    <property type="match status" value="1"/>
</dbReference>
<dbReference type="PROSITE" id="PS51186">
    <property type="entry name" value="GNAT"/>
    <property type="match status" value="1"/>
</dbReference>
<evidence type="ECO:0000313" key="2">
    <source>
        <dbReference type="EMBL" id="RGD57371.1"/>
    </source>
</evidence>
<reference evidence="2 3" key="1">
    <citation type="submission" date="2018-08" db="EMBL/GenBank/DDBJ databases">
        <title>Diversity &amp; Physiological Properties of Lignin-Decomposing Actinobacteria from Soil.</title>
        <authorList>
            <person name="Roh S.G."/>
            <person name="Kim S.B."/>
        </authorList>
    </citation>
    <scope>NUCLEOTIDE SEQUENCE [LARGE SCALE GENOMIC DNA]</scope>
    <source>
        <strain evidence="2 3">MMS17-GH009</strain>
    </source>
</reference>
<protein>
    <submittedName>
        <fullName evidence="2">N-acetyltransferase</fullName>
    </submittedName>
</protein>
<dbReference type="InterPro" id="IPR051531">
    <property type="entry name" value="N-acetyltransferase"/>
</dbReference>
<keyword evidence="3" id="KW-1185">Reference proteome</keyword>
<dbReference type="InterPro" id="IPR000182">
    <property type="entry name" value="GNAT_dom"/>
</dbReference>
<accession>A0A372ZNS1</accession>
<dbReference type="Pfam" id="PF13302">
    <property type="entry name" value="Acetyltransf_3"/>
    <property type="match status" value="1"/>
</dbReference>
<dbReference type="CDD" id="cd04301">
    <property type="entry name" value="NAT_SF"/>
    <property type="match status" value="1"/>
</dbReference>
<sequence>MAGTEPGSETVLTTERLVVRQWTVADQERAFDIYSRWEVAQWLGRTPRALAHPEEARQYIEHCRERSTGPRYGVWAVERRDTGVVAGAVLLLPVPDGDGEVEIGWHLHPDSWGRGIATEAARAVLAKGFADGLTEIRAILAPDNTRSAAVCRRLGMTSAGLTDRWYGRELAEFRIGPAQGGQA</sequence>
<comment type="caution">
    <text evidence="2">The sequence shown here is derived from an EMBL/GenBank/DDBJ whole genome shotgun (WGS) entry which is preliminary data.</text>
</comment>
<gene>
    <name evidence="2" type="ORF">DR950_05800</name>
</gene>
<keyword evidence="2" id="KW-0808">Transferase</keyword>
<proteinExistence type="predicted"/>
<dbReference type="InterPro" id="IPR016181">
    <property type="entry name" value="Acyl_CoA_acyltransferase"/>
</dbReference>
<dbReference type="RefSeq" id="WP_117486160.1">
    <property type="nucleotide sequence ID" value="NZ_QVIG01000001.1"/>
</dbReference>
<name>A0A372ZNS1_9ACTN</name>
<dbReference type="EMBL" id="QVIG01000001">
    <property type="protein sequence ID" value="RGD57371.1"/>
    <property type="molecule type" value="Genomic_DNA"/>
</dbReference>
<dbReference type="AlphaFoldDB" id="A0A372ZNS1"/>
<evidence type="ECO:0000259" key="1">
    <source>
        <dbReference type="PROSITE" id="PS51186"/>
    </source>
</evidence>
<evidence type="ECO:0000313" key="3">
    <source>
        <dbReference type="Proteomes" id="UP000263377"/>
    </source>
</evidence>
<dbReference type="GO" id="GO:0016747">
    <property type="term" value="F:acyltransferase activity, transferring groups other than amino-acyl groups"/>
    <property type="evidence" value="ECO:0007669"/>
    <property type="project" value="InterPro"/>
</dbReference>
<dbReference type="Gene3D" id="3.40.630.30">
    <property type="match status" value="1"/>
</dbReference>
<dbReference type="SUPFAM" id="SSF55729">
    <property type="entry name" value="Acyl-CoA N-acyltransferases (Nat)"/>
    <property type="match status" value="1"/>
</dbReference>
<dbReference type="Proteomes" id="UP000263377">
    <property type="component" value="Unassembled WGS sequence"/>
</dbReference>
<organism evidence="2 3">
    <name type="scientific">Kitasatospora xanthocidica</name>
    <dbReference type="NCBI Taxonomy" id="83382"/>
    <lineage>
        <taxon>Bacteria</taxon>
        <taxon>Bacillati</taxon>
        <taxon>Actinomycetota</taxon>
        <taxon>Actinomycetes</taxon>
        <taxon>Kitasatosporales</taxon>
        <taxon>Streptomycetaceae</taxon>
        <taxon>Kitasatospora</taxon>
    </lineage>
</organism>
<feature type="domain" description="N-acetyltransferase" evidence="1">
    <location>
        <begin position="17"/>
        <end position="177"/>
    </location>
</feature>
<dbReference type="PANTHER" id="PTHR43792">
    <property type="entry name" value="GNAT FAMILY, PUTATIVE (AFU_ORTHOLOGUE AFUA_3G00765)-RELATED-RELATED"/>
    <property type="match status" value="1"/>
</dbReference>